<gene>
    <name evidence="1" type="ORF">VNO77_25490</name>
</gene>
<sequence length="84" mass="9515">MGVKGRNEKIKRIWMVEISGRREERDKIHWIRGDSGSSLPLLPQQKRSWGFFSLIPGIRGKKLLFQPLVTFGILGRPQGLATGS</sequence>
<evidence type="ECO:0000313" key="1">
    <source>
        <dbReference type="EMBL" id="KAK7331270.1"/>
    </source>
</evidence>
<dbReference type="Proteomes" id="UP001367508">
    <property type="component" value="Unassembled WGS sequence"/>
</dbReference>
<reference evidence="1 2" key="1">
    <citation type="submission" date="2024-01" db="EMBL/GenBank/DDBJ databases">
        <title>The genomes of 5 underutilized Papilionoideae crops provide insights into root nodulation and disease resistanc.</title>
        <authorList>
            <person name="Jiang F."/>
        </authorList>
    </citation>
    <scope>NUCLEOTIDE SEQUENCE [LARGE SCALE GENOMIC DNA]</scope>
    <source>
        <strain evidence="1">LVBAO_FW01</strain>
        <tissue evidence="1">Leaves</tissue>
    </source>
</reference>
<comment type="caution">
    <text evidence="1">The sequence shown here is derived from an EMBL/GenBank/DDBJ whole genome shotgun (WGS) entry which is preliminary data.</text>
</comment>
<dbReference type="AlphaFoldDB" id="A0AAN9L876"/>
<name>A0AAN9L876_CANGL</name>
<proteinExistence type="predicted"/>
<protein>
    <submittedName>
        <fullName evidence="1">Uncharacterized protein</fullName>
    </submittedName>
</protein>
<dbReference type="EMBL" id="JAYMYQ010000005">
    <property type="protein sequence ID" value="KAK7331270.1"/>
    <property type="molecule type" value="Genomic_DNA"/>
</dbReference>
<accession>A0AAN9L876</accession>
<evidence type="ECO:0000313" key="2">
    <source>
        <dbReference type="Proteomes" id="UP001367508"/>
    </source>
</evidence>
<keyword evidence="2" id="KW-1185">Reference proteome</keyword>
<organism evidence="1 2">
    <name type="scientific">Canavalia gladiata</name>
    <name type="common">Sword bean</name>
    <name type="synonym">Dolichos gladiatus</name>
    <dbReference type="NCBI Taxonomy" id="3824"/>
    <lineage>
        <taxon>Eukaryota</taxon>
        <taxon>Viridiplantae</taxon>
        <taxon>Streptophyta</taxon>
        <taxon>Embryophyta</taxon>
        <taxon>Tracheophyta</taxon>
        <taxon>Spermatophyta</taxon>
        <taxon>Magnoliopsida</taxon>
        <taxon>eudicotyledons</taxon>
        <taxon>Gunneridae</taxon>
        <taxon>Pentapetalae</taxon>
        <taxon>rosids</taxon>
        <taxon>fabids</taxon>
        <taxon>Fabales</taxon>
        <taxon>Fabaceae</taxon>
        <taxon>Papilionoideae</taxon>
        <taxon>50 kb inversion clade</taxon>
        <taxon>NPAAA clade</taxon>
        <taxon>indigoferoid/millettioid clade</taxon>
        <taxon>Phaseoleae</taxon>
        <taxon>Canavalia</taxon>
    </lineage>
</organism>